<proteinExistence type="predicted"/>
<accession>A0ACB9RWG9</accession>
<reference evidence="2" key="1">
    <citation type="journal article" date="2023" name="Front. Plant Sci.">
        <title>Chromosomal-level genome assembly of Melastoma candidum provides insights into trichome evolution.</title>
        <authorList>
            <person name="Zhong Y."/>
            <person name="Wu W."/>
            <person name="Sun C."/>
            <person name="Zou P."/>
            <person name="Liu Y."/>
            <person name="Dai S."/>
            <person name="Zhou R."/>
        </authorList>
    </citation>
    <scope>NUCLEOTIDE SEQUENCE [LARGE SCALE GENOMIC DNA]</scope>
</reference>
<protein>
    <submittedName>
        <fullName evidence="1">Uncharacterized protein</fullName>
    </submittedName>
</protein>
<evidence type="ECO:0000313" key="2">
    <source>
        <dbReference type="Proteomes" id="UP001057402"/>
    </source>
</evidence>
<sequence length="71" mass="7653">MIGYLGIISVGLSSGMLAGMTELSGDSVILRGLMFHGYHGVNEEEKKPGLKFLIDVDAWMDLRPSGRSANL</sequence>
<gene>
    <name evidence="1" type="ORF">MLD38_006481</name>
</gene>
<organism evidence="1 2">
    <name type="scientific">Melastoma candidum</name>
    <dbReference type="NCBI Taxonomy" id="119954"/>
    <lineage>
        <taxon>Eukaryota</taxon>
        <taxon>Viridiplantae</taxon>
        <taxon>Streptophyta</taxon>
        <taxon>Embryophyta</taxon>
        <taxon>Tracheophyta</taxon>
        <taxon>Spermatophyta</taxon>
        <taxon>Magnoliopsida</taxon>
        <taxon>eudicotyledons</taxon>
        <taxon>Gunneridae</taxon>
        <taxon>Pentapetalae</taxon>
        <taxon>rosids</taxon>
        <taxon>malvids</taxon>
        <taxon>Myrtales</taxon>
        <taxon>Melastomataceae</taxon>
        <taxon>Melastomatoideae</taxon>
        <taxon>Melastomateae</taxon>
        <taxon>Melastoma</taxon>
    </lineage>
</organism>
<evidence type="ECO:0000313" key="1">
    <source>
        <dbReference type="EMBL" id="KAI4380272.1"/>
    </source>
</evidence>
<comment type="caution">
    <text evidence="1">The sequence shown here is derived from an EMBL/GenBank/DDBJ whole genome shotgun (WGS) entry which is preliminary data.</text>
</comment>
<dbReference type="Proteomes" id="UP001057402">
    <property type="component" value="Chromosome 3"/>
</dbReference>
<keyword evidence="2" id="KW-1185">Reference proteome</keyword>
<name>A0ACB9RWG9_9MYRT</name>
<dbReference type="EMBL" id="CM042882">
    <property type="protein sequence ID" value="KAI4380272.1"/>
    <property type="molecule type" value="Genomic_DNA"/>
</dbReference>